<dbReference type="InterPro" id="IPR009075">
    <property type="entry name" value="AcylCo_DH/oxidase_C"/>
</dbReference>
<dbReference type="PANTHER" id="PTHR48083:SF13">
    <property type="entry name" value="ACYL-COA DEHYDROGENASE FAMILY MEMBER 11"/>
    <property type="match status" value="1"/>
</dbReference>
<dbReference type="EMBL" id="JAUTXY010000004">
    <property type="protein sequence ID" value="MEE2058186.1"/>
    <property type="molecule type" value="Genomic_DNA"/>
</dbReference>
<dbReference type="SUPFAM" id="SSF56645">
    <property type="entry name" value="Acyl-CoA dehydrogenase NM domain-like"/>
    <property type="match status" value="1"/>
</dbReference>
<comment type="similarity">
    <text evidence="2 7">Belongs to the acyl-CoA dehydrogenase family.</text>
</comment>
<evidence type="ECO:0000256" key="3">
    <source>
        <dbReference type="ARBA" id="ARBA00011738"/>
    </source>
</evidence>
<name>A0ABU7L9G6_9NOCA</name>
<gene>
    <name evidence="11" type="ORF">Q7514_11705</name>
</gene>
<dbReference type="Gene3D" id="1.20.140.10">
    <property type="entry name" value="Butyryl-CoA Dehydrogenase, subunit A, domain 3"/>
    <property type="match status" value="1"/>
</dbReference>
<feature type="domain" description="Acyl-CoA dehydrogenase/oxidase C-terminal" evidence="8">
    <location>
        <begin position="247"/>
        <end position="396"/>
    </location>
</feature>
<dbReference type="Pfam" id="PF02770">
    <property type="entry name" value="Acyl-CoA_dh_M"/>
    <property type="match status" value="1"/>
</dbReference>
<dbReference type="Gene3D" id="1.10.540.10">
    <property type="entry name" value="Acyl-CoA dehydrogenase/oxidase, N-terminal domain"/>
    <property type="match status" value="1"/>
</dbReference>
<evidence type="ECO:0000256" key="7">
    <source>
        <dbReference type="RuleBase" id="RU362125"/>
    </source>
</evidence>
<dbReference type="Gene3D" id="2.40.110.10">
    <property type="entry name" value="Butyryl-CoA Dehydrogenase, subunit A, domain 2"/>
    <property type="match status" value="1"/>
</dbReference>
<evidence type="ECO:0000313" key="12">
    <source>
        <dbReference type="Proteomes" id="UP001336020"/>
    </source>
</evidence>
<keyword evidence="4 7" id="KW-0285">Flavoprotein</keyword>
<evidence type="ECO:0000256" key="6">
    <source>
        <dbReference type="ARBA" id="ARBA00023002"/>
    </source>
</evidence>
<evidence type="ECO:0000259" key="10">
    <source>
        <dbReference type="Pfam" id="PF02771"/>
    </source>
</evidence>
<feature type="domain" description="Acyl-CoA dehydrogenase/oxidase N-terminal" evidence="10">
    <location>
        <begin position="8"/>
        <end position="129"/>
    </location>
</feature>
<evidence type="ECO:0000256" key="4">
    <source>
        <dbReference type="ARBA" id="ARBA00022630"/>
    </source>
</evidence>
<evidence type="ECO:0000256" key="5">
    <source>
        <dbReference type="ARBA" id="ARBA00022827"/>
    </source>
</evidence>
<evidence type="ECO:0000259" key="9">
    <source>
        <dbReference type="Pfam" id="PF02770"/>
    </source>
</evidence>
<dbReference type="InterPro" id="IPR050741">
    <property type="entry name" value="Acyl-CoA_dehydrogenase"/>
</dbReference>
<organism evidence="11 12">
    <name type="scientific">Rhodococcus artemisiae</name>
    <dbReference type="NCBI Taxonomy" id="714159"/>
    <lineage>
        <taxon>Bacteria</taxon>
        <taxon>Bacillati</taxon>
        <taxon>Actinomycetota</taxon>
        <taxon>Actinomycetes</taxon>
        <taxon>Mycobacteriales</taxon>
        <taxon>Nocardiaceae</taxon>
        <taxon>Rhodococcus</taxon>
    </lineage>
</organism>
<dbReference type="SUPFAM" id="SSF47203">
    <property type="entry name" value="Acyl-CoA dehydrogenase C-terminal domain-like"/>
    <property type="match status" value="1"/>
</dbReference>
<evidence type="ECO:0000259" key="8">
    <source>
        <dbReference type="Pfam" id="PF00441"/>
    </source>
</evidence>
<proteinExistence type="inferred from homology"/>
<dbReference type="InterPro" id="IPR037069">
    <property type="entry name" value="AcylCoA_DH/ox_N_sf"/>
</dbReference>
<keyword evidence="6 7" id="KW-0560">Oxidoreductase</keyword>
<evidence type="ECO:0000256" key="1">
    <source>
        <dbReference type="ARBA" id="ARBA00001974"/>
    </source>
</evidence>
<evidence type="ECO:0000256" key="2">
    <source>
        <dbReference type="ARBA" id="ARBA00009347"/>
    </source>
</evidence>
<keyword evidence="12" id="KW-1185">Reference proteome</keyword>
<dbReference type="RefSeq" id="WP_330133415.1">
    <property type="nucleotide sequence ID" value="NZ_JAUTXY010000004.1"/>
</dbReference>
<dbReference type="Pfam" id="PF00441">
    <property type="entry name" value="Acyl-CoA_dh_1"/>
    <property type="match status" value="1"/>
</dbReference>
<dbReference type="InterPro" id="IPR006091">
    <property type="entry name" value="Acyl-CoA_Oxase/DH_mid-dom"/>
</dbReference>
<comment type="subunit">
    <text evidence="3">Homodimer.</text>
</comment>
<dbReference type="Pfam" id="PF02771">
    <property type="entry name" value="Acyl-CoA_dh_N"/>
    <property type="match status" value="1"/>
</dbReference>
<dbReference type="InterPro" id="IPR009100">
    <property type="entry name" value="AcylCoA_DH/oxidase_NM_dom_sf"/>
</dbReference>
<accession>A0ABU7L9G6</accession>
<dbReference type="PANTHER" id="PTHR48083">
    <property type="entry name" value="MEDIUM-CHAIN SPECIFIC ACYL-COA DEHYDROGENASE, MITOCHONDRIAL-RELATED"/>
    <property type="match status" value="1"/>
</dbReference>
<evidence type="ECO:0000313" key="11">
    <source>
        <dbReference type="EMBL" id="MEE2058186.1"/>
    </source>
</evidence>
<comment type="cofactor">
    <cofactor evidence="1 7">
        <name>FAD</name>
        <dbReference type="ChEBI" id="CHEBI:57692"/>
    </cofactor>
</comment>
<dbReference type="InterPro" id="IPR036250">
    <property type="entry name" value="AcylCo_DH-like_C"/>
</dbReference>
<reference evidence="11 12" key="1">
    <citation type="submission" date="2023-07" db="EMBL/GenBank/DDBJ databases">
        <authorList>
            <person name="Girao M."/>
            <person name="Carvalho M.F."/>
        </authorList>
    </citation>
    <scope>NUCLEOTIDE SEQUENCE [LARGE SCALE GENOMIC DNA]</scope>
    <source>
        <strain evidence="11 12">YIM65754</strain>
    </source>
</reference>
<keyword evidence="5 7" id="KW-0274">FAD</keyword>
<dbReference type="InterPro" id="IPR013786">
    <property type="entry name" value="AcylCoA_DH/ox_N"/>
</dbReference>
<dbReference type="InterPro" id="IPR046373">
    <property type="entry name" value="Acyl-CoA_Oxase/DH_mid-dom_sf"/>
</dbReference>
<comment type="caution">
    <text evidence="11">The sequence shown here is derived from an EMBL/GenBank/DDBJ whole genome shotgun (WGS) entry which is preliminary data.</text>
</comment>
<sequence length="409" mass="44661">MDFAYSPKVEELREKLAEFVQNRVLPAERIAAQQLASKPDFWGAPPIMADLKAAAKRQGLWNLFLPEDGGAGLTNLEYAPLAELTGWSPQLAPEALNCNAPDTGNMELLARYGTADQKQQWLAPLLEGEIRSCFSMTEPDVASSDASNVRLDIAEDGDDWVLTGRKWWTTAALREDNRVAMVMGVTDPDAPAGSRHSIVLVPTDTPGVTIERSTTVLGFDDRHEGGHGEIVYDRVRVPKANLLGPRGKGFAVAQARLGPGRIHHCMRLIGMAERAIALMTERARTRVAFGRPLADEGVVQATIADARIKVDAARLMVLRAAWRMDVEGPKQARHHIAAAKVLVPSTAKWIIDEAMQIFGGAGLSEDTPLAMLYSQARFLQIADGPDQVHRRSLARAEFAATPAIREIRG</sequence>
<protein>
    <submittedName>
        <fullName evidence="11">Acyl-CoA dehydrogenase family protein</fullName>
    </submittedName>
</protein>
<dbReference type="Proteomes" id="UP001336020">
    <property type="component" value="Unassembled WGS sequence"/>
</dbReference>
<feature type="domain" description="Acyl-CoA oxidase/dehydrogenase middle" evidence="9">
    <location>
        <begin position="133"/>
        <end position="234"/>
    </location>
</feature>